<dbReference type="SUPFAM" id="SSF54189">
    <property type="entry name" value="Ribosomal proteins S24e, L23 and L15e"/>
    <property type="match status" value="1"/>
</dbReference>
<keyword evidence="3" id="KW-0687">Ribonucleoprotein</keyword>
<evidence type="ECO:0000313" key="6">
    <source>
        <dbReference type="EMBL" id="KAF7507798.1"/>
    </source>
</evidence>
<feature type="compositionally biased region" description="Polar residues" evidence="5">
    <location>
        <begin position="241"/>
        <end position="258"/>
    </location>
</feature>
<evidence type="ECO:0000256" key="4">
    <source>
        <dbReference type="ARBA" id="ARBA00039977"/>
    </source>
</evidence>
<accession>A0A8H7AEU6</accession>
<name>A0A8H7AEU6_9EURO</name>
<proteinExistence type="inferred from homology"/>
<dbReference type="AlphaFoldDB" id="A0A8H7AEU6"/>
<organism evidence="6 7">
    <name type="scientific">Endocarpon pusillum</name>
    <dbReference type="NCBI Taxonomy" id="364733"/>
    <lineage>
        <taxon>Eukaryota</taxon>
        <taxon>Fungi</taxon>
        <taxon>Dikarya</taxon>
        <taxon>Ascomycota</taxon>
        <taxon>Pezizomycotina</taxon>
        <taxon>Eurotiomycetes</taxon>
        <taxon>Chaetothyriomycetidae</taxon>
        <taxon>Verrucariales</taxon>
        <taxon>Verrucariaceae</taxon>
        <taxon>Endocarpon</taxon>
    </lineage>
</organism>
<comment type="similarity">
    <text evidence="1">Belongs to the universal ribosomal protein uL23 family.</text>
</comment>
<dbReference type="GO" id="GO:0003735">
    <property type="term" value="F:structural constituent of ribosome"/>
    <property type="evidence" value="ECO:0007669"/>
    <property type="project" value="InterPro"/>
</dbReference>
<evidence type="ECO:0000256" key="5">
    <source>
        <dbReference type="SAM" id="MobiDB-lite"/>
    </source>
</evidence>
<dbReference type="InterPro" id="IPR013025">
    <property type="entry name" value="Ribosomal_uL23-like"/>
</dbReference>
<evidence type="ECO:0000313" key="7">
    <source>
        <dbReference type="Proteomes" id="UP000606974"/>
    </source>
</evidence>
<evidence type="ECO:0000256" key="1">
    <source>
        <dbReference type="ARBA" id="ARBA00006700"/>
    </source>
</evidence>
<evidence type="ECO:0000256" key="2">
    <source>
        <dbReference type="ARBA" id="ARBA00022980"/>
    </source>
</evidence>
<evidence type="ECO:0000256" key="3">
    <source>
        <dbReference type="ARBA" id="ARBA00023274"/>
    </source>
</evidence>
<dbReference type="GO" id="GO:0005762">
    <property type="term" value="C:mitochondrial large ribosomal subunit"/>
    <property type="evidence" value="ECO:0007669"/>
    <property type="project" value="TreeGrafter"/>
</dbReference>
<gene>
    <name evidence="6" type="ORF">GJ744_010099</name>
</gene>
<dbReference type="InterPro" id="IPR012677">
    <property type="entry name" value="Nucleotide-bd_a/b_plait_sf"/>
</dbReference>
<comment type="caution">
    <text evidence="6">The sequence shown here is derived from an EMBL/GenBank/DDBJ whole genome shotgun (WGS) entry which is preliminary data.</text>
</comment>
<keyword evidence="2" id="KW-0689">Ribosomal protein</keyword>
<dbReference type="PANTHER" id="PTHR12059:SF5">
    <property type="entry name" value="LARGE RIBOSOMAL SUBUNIT PROTEIN UL23M"/>
    <property type="match status" value="1"/>
</dbReference>
<dbReference type="Gene3D" id="3.30.70.330">
    <property type="match status" value="1"/>
</dbReference>
<reference evidence="6" key="1">
    <citation type="submission" date="2020-02" db="EMBL/GenBank/DDBJ databases">
        <authorList>
            <person name="Palmer J.M."/>
        </authorList>
    </citation>
    <scope>NUCLEOTIDE SEQUENCE</scope>
    <source>
        <strain evidence="6">EPUS1.4</strain>
        <tissue evidence="6">Thallus</tissue>
    </source>
</reference>
<sequence length="265" mass="31663">MRLWNAHRRVFYKNPLSYQNRLELQSQPDGWRQILTEDVVKFVDDLKANRLAGTPEQQKQIIKQLLHNTPRFFSRPKNVPLELRKQVFLPNFVVTFMRTPHLPPKYASFWVPLWFNKLDFKNYLKNVYNVDVLHIRSYVQQSKVEREQLPGSRTPGRLFRPQARKKMTVELVDPFIYPEEEKDLSPWESETFKKELKQNEEMFKEESRATQPPIDPDLKRRESIAQQAQEFLQGRQRWRPSWQSIPTDTRVMQGTSRSPGIRGTI</sequence>
<dbReference type="InterPro" id="IPR012678">
    <property type="entry name" value="Ribosomal_uL23/eL15/eS24_sf"/>
</dbReference>
<dbReference type="Pfam" id="PF00276">
    <property type="entry name" value="Ribosomal_L23"/>
    <property type="match status" value="1"/>
</dbReference>
<protein>
    <recommendedName>
        <fullName evidence="4">Large ribosomal subunit protein uL23m</fullName>
    </recommendedName>
</protein>
<dbReference type="PANTHER" id="PTHR12059">
    <property type="entry name" value="RIBOSOMAL PROTEIN L23-RELATED"/>
    <property type="match status" value="1"/>
</dbReference>
<dbReference type="OrthoDB" id="275582at2759"/>
<dbReference type="EMBL" id="JAACFV010000063">
    <property type="protein sequence ID" value="KAF7507798.1"/>
    <property type="molecule type" value="Genomic_DNA"/>
</dbReference>
<dbReference type="Proteomes" id="UP000606974">
    <property type="component" value="Unassembled WGS sequence"/>
</dbReference>
<feature type="region of interest" description="Disordered" evidence="5">
    <location>
        <begin position="232"/>
        <end position="265"/>
    </location>
</feature>
<dbReference type="GO" id="GO:0032543">
    <property type="term" value="P:mitochondrial translation"/>
    <property type="evidence" value="ECO:0007669"/>
    <property type="project" value="TreeGrafter"/>
</dbReference>
<keyword evidence="7" id="KW-1185">Reference proteome</keyword>